<dbReference type="Proteomes" id="UP000507962">
    <property type="component" value="Unassembled WGS sequence"/>
</dbReference>
<dbReference type="AlphaFoldDB" id="A0A4U8YJD4"/>
<dbReference type="GO" id="GO:0046718">
    <property type="term" value="P:symbiont entry into host cell"/>
    <property type="evidence" value="ECO:0007669"/>
    <property type="project" value="InterPro"/>
</dbReference>
<evidence type="ECO:0000259" key="1">
    <source>
        <dbReference type="Pfam" id="PF25275"/>
    </source>
</evidence>
<dbReference type="GO" id="GO:0051536">
    <property type="term" value="F:iron-sulfur cluster binding"/>
    <property type="evidence" value="ECO:0007669"/>
    <property type="project" value="InterPro"/>
</dbReference>
<dbReference type="Pfam" id="PF25275">
    <property type="entry name" value="Golvesin_C"/>
    <property type="match status" value="1"/>
</dbReference>
<proteinExistence type="predicted"/>
<dbReference type="GO" id="GO:0030430">
    <property type="term" value="C:host cell cytoplasm"/>
    <property type="evidence" value="ECO:0007669"/>
    <property type="project" value="InterPro"/>
</dbReference>
<dbReference type="Pfam" id="PF05100">
    <property type="entry name" value="Phage_tail_L"/>
    <property type="match status" value="1"/>
</dbReference>
<keyword evidence="3" id="KW-1185">Reference proteome</keyword>
<gene>
    <name evidence="2" type="ORF">MSL71_14970</name>
</gene>
<dbReference type="RefSeq" id="WP_180138342.1">
    <property type="nucleotide sequence ID" value="NZ_CAADHO010000002.1"/>
</dbReference>
<feature type="domain" description="Golvesin/Xly CBD-like" evidence="1">
    <location>
        <begin position="109"/>
        <end position="231"/>
    </location>
</feature>
<dbReference type="InterPro" id="IPR006487">
    <property type="entry name" value="Phage_lambda_L"/>
</dbReference>
<dbReference type="InterPro" id="IPR033803">
    <property type="entry name" value="CBD-like_Golvesin-Xly"/>
</dbReference>
<accession>A0A4U8YJD4</accession>
<sequence length="332" mass="37004">MLKVSEELNRVLTAPEIRSCYLYDLEYEEGGVLRWVGGKNPVLHNGFTYEPSTIKHSDISQDTDGKINDVSVTVGNLDRIIQHYINQYDLIGKPVKVTQVFWGRSNTETIVDAQDEEHVSATGDWVTADLSGAYGSSAMVSDGTGSFGWRRMVNGPQEVYAWYPEDASHTDQAVFDIYTNDVLLDTIELSQKTGGGQWIRLGEYEFDNDALIRLKRKAGAAGNLCADAVKFFGANGPETIIGDLVYNLTIKAVTAKKDVATFTLGIGLDVLKLEVPGRKIFSKSCSWRFKDNICQYKGPDKYCSKTFEDCHRKKNIANFGGFPGVINERLYF</sequence>
<evidence type="ECO:0000313" key="2">
    <source>
        <dbReference type="EMBL" id="VFQ43856.1"/>
    </source>
</evidence>
<protein>
    <submittedName>
        <fullName evidence="2">Bacteriophage lambda gpl minor tail</fullName>
    </submittedName>
</protein>
<name>A0A4U8YJD4_9BACT</name>
<reference evidence="2 3" key="1">
    <citation type="submission" date="2019-03" db="EMBL/GenBank/DDBJ databases">
        <authorList>
            <person name="Nijsse B."/>
        </authorList>
    </citation>
    <scope>NUCLEOTIDE SEQUENCE [LARGE SCALE GENOMIC DNA]</scope>
    <source>
        <strain evidence="2">Desulfoluna butyratoxydans MSL71</strain>
    </source>
</reference>
<dbReference type="EMBL" id="CAADHO010000002">
    <property type="protein sequence ID" value="VFQ43856.1"/>
    <property type="molecule type" value="Genomic_DNA"/>
</dbReference>
<organism evidence="2 3">
    <name type="scientific">Desulfoluna butyratoxydans</name>
    <dbReference type="NCBI Taxonomy" id="231438"/>
    <lineage>
        <taxon>Bacteria</taxon>
        <taxon>Pseudomonadati</taxon>
        <taxon>Thermodesulfobacteriota</taxon>
        <taxon>Desulfobacteria</taxon>
        <taxon>Desulfobacterales</taxon>
        <taxon>Desulfolunaceae</taxon>
        <taxon>Desulfoluna</taxon>
    </lineage>
</organism>
<evidence type="ECO:0000313" key="3">
    <source>
        <dbReference type="Proteomes" id="UP000507962"/>
    </source>
</evidence>